<accession>A0ABW6CQD1</accession>
<keyword evidence="5" id="KW-1185">Reference proteome</keyword>
<sequence length="240" mass="27317">MPRVDFIIPGFQKAGTTALFDHLGDVPGISLSATKEVHFFDDESVDWSSPDYRAYEAQFPVQEGAVVGEATPIYLYWPNALERIATYNPAIRLIILLRDPVERAWSQWRMEIKRGAEREPFAWCIRQGRQRLFASEPWGHHREFSYVERGFYGEQLDRLFGVFPREQVLFLKAEDLRSDPNTVLAQVCAFVGAPPPPRTEPRSVHVGQEMGGLDPADAAHLRAIYARDLARLKDLTGISF</sequence>
<evidence type="ECO:0000313" key="5">
    <source>
        <dbReference type="Proteomes" id="UP001598130"/>
    </source>
</evidence>
<keyword evidence="1" id="KW-0808">Transferase</keyword>
<dbReference type="InterPro" id="IPR037359">
    <property type="entry name" value="NST/OST"/>
</dbReference>
<dbReference type="EMBL" id="JAOTJD010000027">
    <property type="protein sequence ID" value="MFD3265139.1"/>
    <property type="molecule type" value="Genomic_DNA"/>
</dbReference>
<name>A0ABW6CQD1_9CAUL</name>
<dbReference type="InterPro" id="IPR027417">
    <property type="entry name" value="P-loop_NTPase"/>
</dbReference>
<proteinExistence type="predicted"/>
<dbReference type="Pfam" id="PF00685">
    <property type="entry name" value="Sulfotransfer_1"/>
    <property type="match status" value="1"/>
</dbReference>
<evidence type="ECO:0000256" key="1">
    <source>
        <dbReference type="ARBA" id="ARBA00022679"/>
    </source>
</evidence>
<dbReference type="InterPro" id="IPR000863">
    <property type="entry name" value="Sulfotransferase_dom"/>
</dbReference>
<feature type="domain" description="Sulfotransferase" evidence="3">
    <location>
        <begin position="5"/>
        <end position="194"/>
    </location>
</feature>
<organism evidence="4 5">
    <name type="scientific">Phenylobacterium ferrooxidans</name>
    <dbReference type="NCBI Taxonomy" id="2982689"/>
    <lineage>
        <taxon>Bacteria</taxon>
        <taxon>Pseudomonadati</taxon>
        <taxon>Pseudomonadota</taxon>
        <taxon>Alphaproteobacteria</taxon>
        <taxon>Caulobacterales</taxon>
        <taxon>Caulobacteraceae</taxon>
        <taxon>Phenylobacterium</taxon>
    </lineage>
</organism>
<dbReference type="PANTHER" id="PTHR10605">
    <property type="entry name" value="HEPARAN SULFATE SULFOTRANSFERASE"/>
    <property type="match status" value="1"/>
</dbReference>
<gene>
    <name evidence="4" type="ORF">OCL97_14355</name>
</gene>
<comment type="caution">
    <text evidence="4">The sequence shown here is derived from an EMBL/GenBank/DDBJ whole genome shotgun (WGS) entry which is preliminary data.</text>
</comment>
<evidence type="ECO:0000259" key="3">
    <source>
        <dbReference type="Pfam" id="PF00685"/>
    </source>
</evidence>
<evidence type="ECO:0000256" key="2">
    <source>
        <dbReference type="ARBA" id="ARBA00023180"/>
    </source>
</evidence>
<evidence type="ECO:0000313" key="4">
    <source>
        <dbReference type="EMBL" id="MFD3265139.1"/>
    </source>
</evidence>
<dbReference type="Gene3D" id="3.40.50.300">
    <property type="entry name" value="P-loop containing nucleotide triphosphate hydrolases"/>
    <property type="match status" value="1"/>
</dbReference>
<dbReference type="RefSeq" id="WP_377370617.1">
    <property type="nucleotide sequence ID" value="NZ_JAOTJD010000027.1"/>
</dbReference>
<dbReference type="Proteomes" id="UP001598130">
    <property type="component" value="Unassembled WGS sequence"/>
</dbReference>
<dbReference type="SUPFAM" id="SSF52540">
    <property type="entry name" value="P-loop containing nucleoside triphosphate hydrolases"/>
    <property type="match status" value="1"/>
</dbReference>
<reference evidence="4 5" key="1">
    <citation type="submission" date="2022-09" db="EMBL/GenBank/DDBJ databases">
        <title>New species of Phenylobacterium.</title>
        <authorList>
            <person name="Mieszkin S."/>
        </authorList>
    </citation>
    <scope>NUCLEOTIDE SEQUENCE [LARGE SCALE GENOMIC DNA]</scope>
    <source>
        <strain evidence="4 5">HK31-G</strain>
    </source>
</reference>
<dbReference type="PANTHER" id="PTHR10605:SF56">
    <property type="entry name" value="BIFUNCTIONAL HEPARAN SULFATE N-DEACETYLASE_N-SULFOTRANSFERASE"/>
    <property type="match status" value="1"/>
</dbReference>
<keyword evidence="2" id="KW-0325">Glycoprotein</keyword>
<protein>
    <submittedName>
        <fullName evidence="4">Sulfotransferase domain-containing protein</fullName>
    </submittedName>
</protein>